<feature type="compositionally biased region" description="Polar residues" evidence="1">
    <location>
        <begin position="119"/>
        <end position="131"/>
    </location>
</feature>
<dbReference type="AlphaFoldDB" id="A0A1F5TQS9"/>
<reference evidence="3 4" key="1">
    <citation type="journal article" date="2016" name="Nat. Commun.">
        <title>Thousands of microbial genomes shed light on interconnected biogeochemical processes in an aquifer system.</title>
        <authorList>
            <person name="Anantharaman K."/>
            <person name="Brown C.T."/>
            <person name="Hug L.A."/>
            <person name="Sharon I."/>
            <person name="Castelle C.J."/>
            <person name="Probst A.J."/>
            <person name="Thomas B.C."/>
            <person name="Singh A."/>
            <person name="Wilkins M.J."/>
            <person name="Karaoz U."/>
            <person name="Brodie E.L."/>
            <person name="Williams K.H."/>
            <person name="Hubbard S.S."/>
            <person name="Banfield J.F."/>
        </authorList>
    </citation>
    <scope>NUCLEOTIDE SEQUENCE [LARGE SCALE GENOMIC DNA]</scope>
</reference>
<dbReference type="Proteomes" id="UP000177579">
    <property type="component" value="Unassembled WGS sequence"/>
</dbReference>
<accession>A0A1F5TQS9</accession>
<evidence type="ECO:0000313" key="4">
    <source>
        <dbReference type="Proteomes" id="UP000177579"/>
    </source>
</evidence>
<evidence type="ECO:0000256" key="1">
    <source>
        <dbReference type="SAM" id="MobiDB-lite"/>
    </source>
</evidence>
<gene>
    <name evidence="3" type="ORF">A2531_00230</name>
</gene>
<sequence>MQLEGEKNKNAFFLVMGIILIIGGLFFLNNYLMSSRINNPNNLSTLLKNNDLKEQANKKVVPKKINVDFFNNNEKFKSLQEIDIKIKDINELKVGTNNPFQLNVPQAAGEQGDKDNGLKSENNNLQNEQKN</sequence>
<evidence type="ECO:0000313" key="3">
    <source>
        <dbReference type="EMBL" id="OGF41275.1"/>
    </source>
</evidence>
<evidence type="ECO:0000256" key="2">
    <source>
        <dbReference type="SAM" id="Phobius"/>
    </source>
</evidence>
<feature type="transmembrane region" description="Helical" evidence="2">
    <location>
        <begin position="12"/>
        <end position="32"/>
    </location>
</feature>
<comment type="caution">
    <text evidence="3">The sequence shown here is derived from an EMBL/GenBank/DDBJ whole genome shotgun (WGS) entry which is preliminary data.</text>
</comment>
<name>A0A1F5TQS9_9BACT</name>
<keyword evidence="2" id="KW-0472">Membrane</keyword>
<proteinExistence type="predicted"/>
<protein>
    <submittedName>
        <fullName evidence="3">Uncharacterized protein</fullName>
    </submittedName>
</protein>
<organism evidence="3 4">
    <name type="scientific">Candidatus Falkowbacteria bacterium RIFOXYD2_FULL_34_120</name>
    <dbReference type="NCBI Taxonomy" id="1798007"/>
    <lineage>
        <taxon>Bacteria</taxon>
        <taxon>Candidatus Falkowiibacteriota</taxon>
    </lineage>
</organism>
<keyword evidence="2" id="KW-1133">Transmembrane helix</keyword>
<dbReference type="EMBL" id="MFGO01000011">
    <property type="protein sequence ID" value="OGF41275.1"/>
    <property type="molecule type" value="Genomic_DNA"/>
</dbReference>
<feature type="region of interest" description="Disordered" evidence="1">
    <location>
        <begin position="96"/>
        <end position="131"/>
    </location>
</feature>
<keyword evidence="2" id="KW-0812">Transmembrane</keyword>